<evidence type="ECO:0000313" key="5">
    <source>
        <dbReference type="Proteomes" id="UP001583186"/>
    </source>
</evidence>
<dbReference type="PANTHER" id="PTHR10655">
    <property type="entry name" value="LYSOPHOSPHOLIPASE-RELATED"/>
    <property type="match status" value="1"/>
</dbReference>
<feature type="domain" description="Phospholipase/carboxylesterase/thioesterase" evidence="3">
    <location>
        <begin position="22"/>
        <end position="218"/>
    </location>
</feature>
<name>A0ABR3Z1D4_9PEZI</name>
<dbReference type="EMBL" id="JAWCUI010000038">
    <property type="protein sequence ID" value="KAL1893329.1"/>
    <property type="molecule type" value="Genomic_DNA"/>
</dbReference>
<dbReference type="PANTHER" id="PTHR10655:SF63">
    <property type="entry name" value="PHOSPHOLIPASE_CARBOXYLESTERASE_THIOESTERASE DOMAIN-CONTAINING PROTEIN"/>
    <property type="match status" value="1"/>
</dbReference>
<evidence type="ECO:0000259" key="3">
    <source>
        <dbReference type="Pfam" id="PF02230"/>
    </source>
</evidence>
<comment type="similarity">
    <text evidence="1">Belongs to the AB hydrolase superfamily. AB hydrolase 2 family.</text>
</comment>
<sequence>MIDSSDLPPPRRGRSDPEMLPTPFVVEPTTEHTHTFILLHGLGSNGHKFGSVLLETGKTTDGRTLAEHFTGARFIFPTARRRRSTAFKRAMLTMWFDVPNLADRHDRSYKQQPGLAESFRYIKKIIDEECGKVERGKESVSKSTVPRQNIILGGLSNGCAMSLICAIALERGLGGIVGLSGWLPFQPQIETEVTVMDDKESPADLAHAGRDYARDVVLEWERPAETEEDAERNMMPVFLAHGTEDGKLPFEMGESARDTMEKLGFEVEWHGYEGLGHWYSIPEEIDDVVRFLYDKCGLPKTTTTTTE</sequence>
<comment type="caution">
    <text evidence="4">The sequence shown here is derived from an EMBL/GenBank/DDBJ whole genome shotgun (WGS) entry which is preliminary data.</text>
</comment>
<protein>
    <recommendedName>
        <fullName evidence="3">Phospholipase/carboxylesterase/thioesterase domain-containing protein</fullName>
    </recommendedName>
</protein>
<dbReference type="SUPFAM" id="SSF53474">
    <property type="entry name" value="alpha/beta-Hydrolases"/>
    <property type="match status" value="1"/>
</dbReference>
<evidence type="ECO:0000313" key="4">
    <source>
        <dbReference type="EMBL" id="KAL1893329.1"/>
    </source>
</evidence>
<dbReference type="InterPro" id="IPR029058">
    <property type="entry name" value="AB_hydrolase_fold"/>
</dbReference>
<dbReference type="Gene3D" id="3.40.50.1820">
    <property type="entry name" value="alpha/beta hydrolase"/>
    <property type="match status" value="1"/>
</dbReference>
<dbReference type="InterPro" id="IPR050565">
    <property type="entry name" value="LYPA1-2/EST-like"/>
</dbReference>
<dbReference type="Proteomes" id="UP001583186">
    <property type="component" value="Unassembled WGS sequence"/>
</dbReference>
<feature type="region of interest" description="Disordered" evidence="2">
    <location>
        <begin position="1"/>
        <end position="24"/>
    </location>
</feature>
<proteinExistence type="inferred from homology"/>
<evidence type="ECO:0000256" key="1">
    <source>
        <dbReference type="ARBA" id="ARBA00006499"/>
    </source>
</evidence>
<keyword evidence="5" id="KW-1185">Reference proteome</keyword>
<dbReference type="InterPro" id="IPR003140">
    <property type="entry name" value="PLipase/COase/thioEstase"/>
</dbReference>
<reference evidence="4 5" key="1">
    <citation type="journal article" date="2024" name="IMA Fungus">
        <title>IMA Genome - F19 : A genome assembly and annotation guide to empower mycologists, including annotated draft genome sequences of Ceratocystis pirilliformis, Diaporthe australafricana, Fusarium ophioides, Paecilomyces lecythidis, and Sporothrix stenoceras.</title>
        <authorList>
            <person name="Aylward J."/>
            <person name="Wilson A.M."/>
            <person name="Visagie C.M."/>
            <person name="Spraker J."/>
            <person name="Barnes I."/>
            <person name="Buitendag C."/>
            <person name="Ceriani C."/>
            <person name="Del Mar Angel L."/>
            <person name="du Plessis D."/>
            <person name="Fuchs T."/>
            <person name="Gasser K."/>
            <person name="Kramer D."/>
            <person name="Li W."/>
            <person name="Munsamy K."/>
            <person name="Piso A."/>
            <person name="Price J.L."/>
            <person name="Sonnekus B."/>
            <person name="Thomas C."/>
            <person name="van der Nest A."/>
            <person name="van Dijk A."/>
            <person name="van Heerden A."/>
            <person name="van Vuuren N."/>
            <person name="Yilmaz N."/>
            <person name="Duong T.A."/>
            <person name="van der Merwe N.A."/>
            <person name="Wingfield M.J."/>
            <person name="Wingfield B.D."/>
        </authorList>
    </citation>
    <scope>NUCLEOTIDE SEQUENCE [LARGE SCALE GENOMIC DNA]</scope>
    <source>
        <strain evidence="4 5">CMW 5346</strain>
    </source>
</reference>
<organism evidence="4 5">
    <name type="scientific">Sporothrix stenoceras</name>
    <dbReference type="NCBI Taxonomy" id="5173"/>
    <lineage>
        <taxon>Eukaryota</taxon>
        <taxon>Fungi</taxon>
        <taxon>Dikarya</taxon>
        <taxon>Ascomycota</taxon>
        <taxon>Pezizomycotina</taxon>
        <taxon>Sordariomycetes</taxon>
        <taxon>Sordariomycetidae</taxon>
        <taxon>Ophiostomatales</taxon>
        <taxon>Ophiostomataceae</taxon>
        <taxon>Sporothrix</taxon>
    </lineage>
</organism>
<gene>
    <name evidence="4" type="ORF">Sste5346_006506</name>
</gene>
<dbReference type="Pfam" id="PF02230">
    <property type="entry name" value="Abhydrolase_2"/>
    <property type="match status" value="1"/>
</dbReference>
<accession>A0ABR3Z1D4</accession>
<evidence type="ECO:0000256" key="2">
    <source>
        <dbReference type="SAM" id="MobiDB-lite"/>
    </source>
</evidence>